<dbReference type="InterPro" id="IPR001250">
    <property type="entry name" value="Man6P_Isoase-1"/>
</dbReference>
<evidence type="ECO:0000313" key="14">
    <source>
        <dbReference type="Proteomes" id="UP000472573"/>
    </source>
</evidence>
<keyword evidence="6 7" id="KW-0413">Isomerase</keyword>
<evidence type="ECO:0000259" key="11">
    <source>
        <dbReference type="Pfam" id="PF21621"/>
    </source>
</evidence>
<reference evidence="12" key="1">
    <citation type="submission" date="2019-10" db="EMBL/GenBank/DDBJ databases">
        <authorList>
            <person name="Irmler S."/>
            <person name="Berthoud H."/>
            <person name="Roetschi A."/>
            <person name="Arias E."/>
            <person name="Shani N."/>
            <person name="Wuethrich D."/>
            <person name="Bruggmann R."/>
        </authorList>
    </citation>
    <scope>NUCLEOTIDE SEQUENCE</scope>
    <source>
        <strain evidence="12">FAM13073</strain>
    </source>
</reference>
<dbReference type="Pfam" id="PF20511">
    <property type="entry name" value="PMI_typeI_cat"/>
    <property type="match status" value="1"/>
</dbReference>
<dbReference type="GO" id="GO:0005975">
    <property type="term" value="P:carbohydrate metabolic process"/>
    <property type="evidence" value="ECO:0007669"/>
    <property type="project" value="UniProtKB-UniRule"/>
</dbReference>
<dbReference type="InterPro" id="IPR046457">
    <property type="entry name" value="PMI_typeI_cat"/>
</dbReference>
<feature type="binding site" evidence="8">
    <location>
        <position position="97"/>
    </location>
    <ligand>
        <name>Zn(2+)</name>
        <dbReference type="ChEBI" id="CHEBI:29105"/>
    </ligand>
</feature>
<evidence type="ECO:0000256" key="1">
    <source>
        <dbReference type="ARBA" id="ARBA00000757"/>
    </source>
</evidence>
<dbReference type="AlphaFoldDB" id="A0A6L4ZZZ3"/>
<keyword evidence="5 7" id="KW-0862">Zinc</keyword>
<dbReference type="InterPro" id="IPR051804">
    <property type="entry name" value="Carb_Metab_Reg_Kinase/Isom"/>
</dbReference>
<dbReference type="InterPro" id="IPR011051">
    <property type="entry name" value="RmlC_Cupin_sf"/>
</dbReference>
<evidence type="ECO:0000259" key="10">
    <source>
        <dbReference type="Pfam" id="PF20511"/>
    </source>
</evidence>
<evidence type="ECO:0000313" key="13">
    <source>
        <dbReference type="EMBL" id="MBF7127823.1"/>
    </source>
</evidence>
<dbReference type="InterPro" id="IPR014628">
    <property type="entry name" value="Man6P_isomerase_Firm_short"/>
</dbReference>
<accession>A0A6L4ZZZ3</accession>
<feature type="binding site" evidence="8">
    <location>
        <position position="114"/>
    </location>
    <ligand>
        <name>Zn(2+)</name>
        <dbReference type="ChEBI" id="CHEBI:29105"/>
    </ligand>
</feature>
<organism evidence="13 15">
    <name type="scientific">Pediococcus pentosaceus</name>
    <dbReference type="NCBI Taxonomy" id="1255"/>
    <lineage>
        <taxon>Bacteria</taxon>
        <taxon>Bacillati</taxon>
        <taxon>Bacillota</taxon>
        <taxon>Bacilli</taxon>
        <taxon>Lactobacillales</taxon>
        <taxon>Lactobacillaceae</taxon>
        <taxon>Pediococcus</taxon>
    </lineage>
</organism>
<dbReference type="EMBL" id="JADOFV010000004">
    <property type="protein sequence ID" value="MBF7127823.1"/>
    <property type="molecule type" value="Genomic_DNA"/>
</dbReference>
<evidence type="ECO:0000256" key="2">
    <source>
        <dbReference type="ARBA" id="ARBA00010772"/>
    </source>
</evidence>
<feature type="domain" description="Mannose-6-phosphate isomerase cupin" evidence="11">
    <location>
        <begin position="243"/>
        <end position="318"/>
    </location>
</feature>
<reference evidence="13" key="4">
    <citation type="submission" date="2020-11" db="EMBL/GenBank/DDBJ databases">
        <title>Antibiotic susceptibility profiles of Pediococcus pentosaceus from various origins and their implications for the safety assessment of strains with food-technology applications.</title>
        <authorList>
            <person name="Shani N."/>
            <person name="Oberhaensli S."/>
            <person name="Arias E."/>
        </authorList>
    </citation>
    <scope>NUCLEOTIDE SEQUENCE</scope>
    <source>
        <strain evidence="13">FAM 19164</strain>
    </source>
</reference>
<dbReference type="Proteomes" id="UP000472573">
    <property type="component" value="Unassembled WGS sequence"/>
</dbReference>
<dbReference type="EC" id="5.3.1.8" evidence="3 7"/>
<evidence type="ECO:0000256" key="6">
    <source>
        <dbReference type="ARBA" id="ARBA00023235"/>
    </source>
</evidence>
<dbReference type="SUPFAM" id="SSF51182">
    <property type="entry name" value="RmlC-like cupins"/>
    <property type="match status" value="1"/>
</dbReference>
<evidence type="ECO:0000256" key="9">
    <source>
        <dbReference type="PIRSR" id="PIRSR036894-2"/>
    </source>
</evidence>
<feature type="active site" evidence="9">
    <location>
        <position position="191"/>
    </location>
</feature>
<reference evidence="14" key="3">
    <citation type="submission" date="2020-03" db="EMBL/GenBank/DDBJ databases">
        <title>SpeciesPrimer: A bioinformatics pipeline dedicated to the design of qPCR primers for the quantification of bacterial species.</title>
        <authorList>
            <person name="Dreier M."/>
            <person name="Berthoud H."/>
            <person name="Shani N."/>
            <person name="Wechsler D."/>
            <person name="Junier P."/>
        </authorList>
    </citation>
    <scope>NUCLEOTIDE SEQUENCE [LARGE SCALE GENOMIC DNA]</scope>
    <source>
        <strain evidence="14">FAM13073</strain>
    </source>
</reference>
<gene>
    <name evidence="13" type="primary">manA</name>
    <name evidence="12" type="ORF">GBO79_07250</name>
    <name evidence="13" type="ORF">ITQ97_08435</name>
</gene>
<keyword evidence="14" id="KW-1185">Reference proteome</keyword>
<evidence type="ECO:0000256" key="8">
    <source>
        <dbReference type="PIRSR" id="PIRSR036894-1"/>
    </source>
</evidence>
<evidence type="ECO:0000256" key="5">
    <source>
        <dbReference type="ARBA" id="ARBA00022833"/>
    </source>
</evidence>
<dbReference type="GO" id="GO:0008270">
    <property type="term" value="F:zinc ion binding"/>
    <property type="evidence" value="ECO:0007669"/>
    <property type="project" value="UniProtKB-UniRule"/>
</dbReference>
<keyword evidence="4 7" id="KW-0479">Metal-binding</keyword>
<evidence type="ECO:0000313" key="15">
    <source>
        <dbReference type="Proteomes" id="UP000743107"/>
    </source>
</evidence>
<evidence type="ECO:0000256" key="4">
    <source>
        <dbReference type="ARBA" id="ARBA00022723"/>
    </source>
</evidence>
<feature type="binding site" evidence="8">
    <location>
        <position position="171"/>
    </location>
    <ligand>
        <name>Zn(2+)</name>
        <dbReference type="ChEBI" id="CHEBI:29105"/>
    </ligand>
</feature>
<dbReference type="Proteomes" id="UP000743107">
    <property type="component" value="Unassembled WGS sequence"/>
</dbReference>
<dbReference type="GO" id="GO:0004476">
    <property type="term" value="F:mannose-6-phosphate isomerase activity"/>
    <property type="evidence" value="ECO:0007669"/>
    <property type="project" value="UniProtKB-UniRule"/>
</dbReference>
<comment type="cofactor">
    <cofactor evidence="8">
        <name>Zn(2+)</name>
        <dbReference type="ChEBI" id="CHEBI:29105"/>
    </cofactor>
    <text evidence="8">Binds 1 zinc ion per subunit.</text>
</comment>
<reference evidence="12" key="2">
    <citation type="submission" date="2019-12" db="EMBL/GenBank/DDBJ databases">
        <title>SpeciesPrimer: A bioinformatics pipeline dedicated to the design of qPCR primers for the quantification of bacterial species.</title>
        <authorList>
            <person name="Dreier M."/>
            <person name="Berthoud H."/>
            <person name="Shani N."/>
            <person name="Wechsler D."/>
            <person name="Junier P."/>
        </authorList>
    </citation>
    <scope>NUCLEOTIDE SEQUENCE</scope>
    <source>
        <strain evidence="12">FAM13073</strain>
    </source>
</reference>
<dbReference type="CDD" id="cd07010">
    <property type="entry name" value="cupin_PMI_type_I_N_bac"/>
    <property type="match status" value="1"/>
</dbReference>
<evidence type="ECO:0000256" key="7">
    <source>
        <dbReference type="PIRNR" id="PIRNR036894"/>
    </source>
</evidence>
<comment type="similarity">
    <text evidence="2 7">Belongs to the mannose-6-phosphate isomerase type 1 family.</text>
</comment>
<proteinExistence type="inferred from homology"/>
<dbReference type="PANTHER" id="PTHR42742:SF3">
    <property type="entry name" value="FRUCTOKINASE"/>
    <property type="match status" value="1"/>
</dbReference>
<protein>
    <recommendedName>
        <fullName evidence="3 7">Mannose-6-phosphate isomerase</fullName>
        <ecNumber evidence="3 7">5.3.1.8</ecNumber>
    </recommendedName>
</protein>
<comment type="catalytic activity">
    <reaction evidence="1 7">
        <text>D-mannose 6-phosphate = D-fructose 6-phosphate</text>
        <dbReference type="Rhea" id="RHEA:12356"/>
        <dbReference type="ChEBI" id="CHEBI:58735"/>
        <dbReference type="ChEBI" id="CHEBI:61527"/>
        <dbReference type="EC" id="5.3.1.8"/>
    </reaction>
</comment>
<dbReference type="InterPro" id="IPR014710">
    <property type="entry name" value="RmlC-like_jellyroll"/>
</dbReference>
<feature type="domain" description="Phosphomannose isomerase type I catalytic" evidence="10">
    <location>
        <begin position="6"/>
        <end position="108"/>
    </location>
</feature>
<evidence type="ECO:0000256" key="3">
    <source>
        <dbReference type="ARBA" id="ARBA00011956"/>
    </source>
</evidence>
<dbReference type="Gene3D" id="2.60.120.10">
    <property type="entry name" value="Jelly Rolls"/>
    <property type="match status" value="2"/>
</dbReference>
<comment type="caution">
    <text evidence="13">The sequence shown here is derived from an EMBL/GenBank/DDBJ whole genome shotgun (WGS) entry which is preliminary data.</text>
</comment>
<dbReference type="PANTHER" id="PTHR42742">
    <property type="entry name" value="TRANSCRIPTIONAL REPRESSOR MPRA"/>
    <property type="match status" value="1"/>
</dbReference>
<sequence length="322" mass="36222">MSEPLFLNPVFHEKIWGGDHLRTEFGYDIPSDHTGECWAISAHPHGPATIANGKFKGITLDKLWESHREQFGNAKGEVFPLLTKILDANDDLSVQVHPDDAYAAEHEHELGKTECWYIISAEPGAELYYGHNAKTHEELADWINNGQWDKLFRKVPVKAGEFYYVPSGTIHALGKGIMVLETQQSSDTTYRLYDFDRVDKTTGEKRELHLQQSIDVTNVPHEDPKLNITTDKVGDAEVTTFVKAPISKYFSVRKVSLKDGEVSFKREGLYTLVSVLDGEGNITVDGKTYTLVKGQHFVLPNPVKEWSYSGKLELIFSEPGEA</sequence>
<dbReference type="RefSeq" id="WP_099299739.1">
    <property type="nucleotide sequence ID" value="NZ_BEWQ01000005.1"/>
</dbReference>
<dbReference type="PIRSF" id="PIRSF036894">
    <property type="entry name" value="PMI_Firm_short"/>
    <property type="match status" value="1"/>
</dbReference>
<name>A0A6L4ZZZ3_PEDPE</name>
<dbReference type="Pfam" id="PF21621">
    <property type="entry name" value="MPI_cupin_dom"/>
    <property type="match status" value="1"/>
</dbReference>
<dbReference type="NCBIfam" id="TIGR00218">
    <property type="entry name" value="manA"/>
    <property type="match status" value="1"/>
</dbReference>
<evidence type="ECO:0000313" key="12">
    <source>
        <dbReference type="EMBL" id="KAF0412930.1"/>
    </source>
</evidence>
<dbReference type="EMBL" id="WENB01000004">
    <property type="protein sequence ID" value="KAF0412930.1"/>
    <property type="molecule type" value="Genomic_DNA"/>
</dbReference>
<dbReference type="InterPro" id="IPR049071">
    <property type="entry name" value="MPI_cupin_dom"/>
</dbReference>